<keyword evidence="2" id="KW-1185">Reference proteome</keyword>
<protein>
    <submittedName>
        <fullName evidence="1">Uncharacterized protein</fullName>
    </submittedName>
</protein>
<gene>
    <name evidence="1" type="ORF">M8C21_024424</name>
</gene>
<comment type="caution">
    <text evidence="1">The sequence shown here is derived from an EMBL/GenBank/DDBJ whole genome shotgun (WGS) entry which is preliminary data.</text>
</comment>
<dbReference type="AlphaFoldDB" id="A0AAD5CF90"/>
<name>A0AAD5CF90_AMBAR</name>
<sequence>MFITTFIKRKLASALQPWLLQEPELELTLGFLRSHVTVKNFRFNPSSLNELLEPSSSFYFTDFRISQLTLKIVNWVGEGRSMELSEVLMEEKKKVLSEIDPEGSALYDIMEKLAGISPSRSQTSSLPKLLLNYCSLQMSDVKLLVRPSTLDDSFECVWEIGEFNADSRQVKPQSFLRGYINSLFVYYKDSYFDLEIRDLNTTLKSHDRITQLCFATDINTSLKLNDFQLTELHCSIEELGFSFSPADISTISVIIRELSRKSMPVRNGKQLWKETATRIRSLISTRRWSLWKLVSVVCLWLRYVHAWENLFSLVGYPMDIMIKRSTLNMAKNPLFSESFRCQWEVISEIEKELPVPGIALARRVVRGRKVKKVVPGENELPARPEFFLKIPVQINVID</sequence>
<proteinExistence type="predicted"/>
<accession>A0AAD5CF90</accession>
<reference evidence="1" key="1">
    <citation type="submission" date="2022-06" db="EMBL/GenBank/DDBJ databases">
        <title>Uncovering the hologenomic basis of an extraordinary plant invasion.</title>
        <authorList>
            <person name="Bieker V.C."/>
            <person name="Martin M.D."/>
            <person name="Gilbert T."/>
            <person name="Hodgins K."/>
            <person name="Battlay P."/>
            <person name="Petersen B."/>
            <person name="Wilson J."/>
        </authorList>
    </citation>
    <scope>NUCLEOTIDE SEQUENCE</scope>
    <source>
        <strain evidence="1">AA19_3_7</strain>
        <tissue evidence="1">Leaf</tissue>
    </source>
</reference>
<dbReference type="Proteomes" id="UP001206925">
    <property type="component" value="Unassembled WGS sequence"/>
</dbReference>
<evidence type="ECO:0000313" key="1">
    <source>
        <dbReference type="EMBL" id="KAI7740512.1"/>
    </source>
</evidence>
<evidence type="ECO:0000313" key="2">
    <source>
        <dbReference type="Proteomes" id="UP001206925"/>
    </source>
</evidence>
<organism evidence="1 2">
    <name type="scientific">Ambrosia artemisiifolia</name>
    <name type="common">Common ragweed</name>
    <dbReference type="NCBI Taxonomy" id="4212"/>
    <lineage>
        <taxon>Eukaryota</taxon>
        <taxon>Viridiplantae</taxon>
        <taxon>Streptophyta</taxon>
        <taxon>Embryophyta</taxon>
        <taxon>Tracheophyta</taxon>
        <taxon>Spermatophyta</taxon>
        <taxon>Magnoliopsida</taxon>
        <taxon>eudicotyledons</taxon>
        <taxon>Gunneridae</taxon>
        <taxon>Pentapetalae</taxon>
        <taxon>asterids</taxon>
        <taxon>campanulids</taxon>
        <taxon>Asterales</taxon>
        <taxon>Asteraceae</taxon>
        <taxon>Asteroideae</taxon>
        <taxon>Heliantheae alliance</taxon>
        <taxon>Heliantheae</taxon>
        <taxon>Ambrosia</taxon>
    </lineage>
</organism>
<dbReference type="EMBL" id="JAMZMK010008417">
    <property type="protein sequence ID" value="KAI7740512.1"/>
    <property type="molecule type" value="Genomic_DNA"/>
</dbReference>